<evidence type="ECO:0000313" key="4">
    <source>
        <dbReference type="Proteomes" id="UP000179588"/>
    </source>
</evidence>
<dbReference type="GO" id="GO:0007155">
    <property type="term" value="P:cell adhesion"/>
    <property type="evidence" value="ECO:0007669"/>
    <property type="project" value="InterPro"/>
</dbReference>
<dbReference type="OrthoDB" id="6454681at2"/>
<dbReference type="Proteomes" id="UP000179588">
    <property type="component" value="Unassembled WGS sequence"/>
</dbReference>
<dbReference type="SUPFAM" id="SSF49401">
    <property type="entry name" value="Bacterial adhesins"/>
    <property type="match status" value="1"/>
</dbReference>
<organism evidence="3 4">
    <name type="scientific">Providencia stuartii</name>
    <dbReference type="NCBI Taxonomy" id="588"/>
    <lineage>
        <taxon>Bacteria</taxon>
        <taxon>Pseudomonadati</taxon>
        <taxon>Pseudomonadota</taxon>
        <taxon>Gammaproteobacteria</taxon>
        <taxon>Enterobacterales</taxon>
        <taxon>Morganellaceae</taxon>
        <taxon>Providencia</taxon>
    </lineage>
</organism>
<keyword evidence="4" id="KW-1185">Reference proteome</keyword>
<dbReference type="Gene3D" id="2.60.40.1090">
    <property type="entry name" value="Fimbrial-type adhesion domain"/>
    <property type="match status" value="1"/>
</dbReference>
<dbReference type="InterPro" id="IPR000259">
    <property type="entry name" value="Adhesion_dom_fimbrial"/>
</dbReference>
<evidence type="ECO:0000313" key="3">
    <source>
        <dbReference type="EMBL" id="OHT23114.1"/>
    </source>
</evidence>
<feature type="domain" description="Fimbrial-type adhesion" evidence="2">
    <location>
        <begin position="38"/>
        <end position="176"/>
    </location>
</feature>
<dbReference type="GO" id="GO:0009289">
    <property type="term" value="C:pilus"/>
    <property type="evidence" value="ECO:0007669"/>
    <property type="project" value="InterPro"/>
</dbReference>
<name>A0A1S1HLD5_PROST</name>
<feature type="chain" id="PRO_5010247471" description="Fimbrial-type adhesion domain-containing protein" evidence="1">
    <location>
        <begin position="23"/>
        <end position="181"/>
    </location>
</feature>
<accession>A0A1S1HLD5</accession>
<gene>
    <name evidence="3" type="ORF">A3Q29_06680</name>
</gene>
<dbReference type="InterPro" id="IPR008966">
    <property type="entry name" value="Adhesion_dom_sf"/>
</dbReference>
<reference evidence="3 4" key="1">
    <citation type="submission" date="2016-03" db="EMBL/GenBank/DDBJ databases">
        <title>Genome sequence of Providencia stuartii strain, isolated from the salivary glands of larval Lucilia sericata.</title>
        <authorList>
            <person name="Yuan Y."/>
            <person name="Zhang Y."/>
            <person name="Fu S."/>
            <person name="Crippen T.L."/>
            <person name="Visi D."/>
            <person name="Benbow M.E."/>
            <person name="Allen M."/>
            <person name="Tomberlin J.K."/>
            <person name="Sze S.-H."/>
            <person name="Tarone A.M."/>
        </authorList>
    </citation>
    <scope>NUCLEOTIDE SEQUENCE [LARGE SCALE GENOMIC DNA]</scope>
    <source>
        <strain evidence="3 4">Crippen</strain>
    </source>
</reference>
<dbReference type="AlphaFoldDB" id="A0A1S1HLD5"/>
<sequence length="181" mass="19730">MKKISQVLISLLMFFMHFPAMATDDYMVRYEFSVLFLAKTCDIDVPSEILLGNQSGITTVTEIKNDSVSKNLTIGLKNCNNQSQSGAQVYLSSGNTLNGTNNFFNDDPNGVIGVQLLDGTRIIDINNNPLGKPSAASIIWDNIENTSATKSINAKLRCAIDNCEPNEGDFSATLTIGYYAD</sequence>
<dbReference type="InterPro" id="IPR036937">
    <property type="entry name" value="Adhesion_dom_fimbrial_sf"/>
</dbReference>
<feature type="signal peptide" evidence="1">
    <location>
        <begin position="1"/>
        <end position="22"/>
    </location>
</feature>
<dbReference type="EMBL" id="LVIE01000190">
    <property type="protein sequence ID" value="OHT23114.1"/>
    <property type="molecule type" value="Genomic_DNA"/>
</dbReference>
<evidence type="ECO:0000256" key="1">
    <source>
        <dbReference type="SAM" id="SignalP"/>
    </source>
</evidence>
<keyword evidence="1" id="KW-0732">Signal</keyword>
<protein>
    <recommendedName>
        <fullName evidence="2">Fimbrial-type adhesion domain-containing protein</fullName>
    </recommendedName>
</protein>
<dbReference type="Pfam" id="PF00419">
    <property type="entry name" value="Fimbrial"/>
    <property type="match status" value="1"/>
</dbReference>
<evidence type="ECO:0000259" key="2">
    <source>
        <dbReference type="Pfam" id="PF00419"/>
    </source>
</evidence>
<dbReference type="RefSeq" id="WP_070929091.1">
    <property type="nucleotide sequence ID" value="NZ_CANMXG010000012.1"/>
</dbReference>
<proteinExistence type="predicted"/>
<comment type="caution">
    <text evidence="3">The sequence shown here is derived from an EMBL/GenBank/DDBJ whole genome shotgun (WGS) entry which is preliminary data.</text>
</comment>